<feature type="non-terminal residue" evidence="1">
    <location>
        <position position="1"/>
    </location>
</feature>
<sequence length="55" mass="6284">LLRCPFIAFVPYLSLTHLNPHCDLINTHWPKQLLVFYSRIGVSCQPLVVTLTPAH</sequence>
<gene>
    <name evidence="1" type="ORF">WMSIL1_LOCUS14824</name>
</gene>
<reference evidence="1 2" key="1">
    <citation type="submission" date="2019-07" db="EMBL/GenBank/DDBJ databases">
        <authorList>
            <person name="Jastrzebski P J."/>
            <person name="Paukszto L."/>
            <person name="Jastrzebski P J."/>
        </authorList>
    </citation>
    <scope>NUCLEOTIDE SEQUENCE [LARGE SCALE GENOMIC DNA]</scope>
    <source>
        <strain evidence="1 2">WMS-il1</strain>
    </source>
</reference>
<organism evidence="1 2">
    <name type="scientific">Hymenolepis diminuta</name>
    <name type="common">Rat tapeworm</name>
    <dbReference type="NCBI Taxonomy" id="6216"/>
    <lineage>
        <taxon>Eukaryota</taxon>
        <taxon>Metazoa</taxon>
        <taxon>Spiralia</taxon>
        <taxon>Lophotrochozoa</taxon>
        <taxon>Platyhelminthes</taxon>
        <taxon>Cestoda</taxon>
        <taxon>Eucestoda</taxon>
        <taxon>Cyclophyllidea</taxon>
        <taxon>Hymenolepididae</taxon>
        <taxon>Hymenolepis</taxon>
    </lineage>
</organism>
<name>A0A564ZD41_HYMDI</name>
<dbReference type="EMBL" id="CABIJS010000717">
    <property type="protein sequence ID" value="VUZ57380.1"/>
    <property type="molecule type" value="Genomic_DNA"/>
</dbReference>
<keyword evidence="2" id="KW-1185">Reference proteome</keyword>
<evidence type="ECO:0000313" key="2">
    <source>
        <dbReference type="Proteomes" id="UP000321570"/>
    </source>
</evidence>
<accession>A0A564ZD41</accession>
<proteinExistence type="predicted"/>
<dbReference type="AlphaFoldDB" id="A0A564ZD41"/>
<evidence type="ECO:0000313" key="1">
    <source>
        <dbReference type="EMBL" id="VUZ57380.1"/>
    </source>
</evidence>
<dbReference type="Proteomes" id="UP000321570">
    <property type="component" value="Unassembled WGS sequence"/>
</dbReference>
<protein>
    <submittedName>
        <fullName evidence="1">Uncharacterized protein</fullName>
    </submittedName>
</protein>